<dbReference type="SMART" id="SM00027">
    <property type="entry name" value="EH"/>
    <property type="match status" value="2"/>
</dbReference>
<feature type="compositionally biased region" description="Acidic residues" evidence="1">
    <location>
        <begin position="382"/>
        <end position="410"/>
    </location>
</feature>
<feature type="compositionally biased region" description="Low complexity" evidence="1">
    <location>
        <begin position="950"/>
        <end position="962"/>
    </location>
</feature>
<dbReference type="CDD" id="cd00052">
    <property type="entry name" value="EH"/>
    <property type="match status" value="1"/>
</dbReference>
<dbReference type="Pfam" id="PF12763">
    <property type="entry name" value="EH"/>
    <property type="match status" value="2"/>
</dbReference>
<dbReference type="AlphaFoldDB" id="A0A4R0RHJ9"/>
<feature type="region of interest" description="Disordered" evidence="1">
    <location>
        <begin position="381"/>
        <end position="421"/>
    </location>
</feature>
<dbReference type="InterPro" id="IPR000719">
    <property type="entry name" value="Prot_kinase_dom"/>
</dbReference>
<feature type="region of interest" description="Disordered" evidence="1">
    <location>
        <begin position="93"/>
        <end position="116"/>
    </location>
</feature>
<dbReference type="PANTHER" id="PTHR44329">
    <property type="entry name" value="SERINE/THREONINE-PROTEIN KINASE TNNI3K-RELATED"/>
    <property type="match status" value="1"/>
</dbReference>
<dbReference type="OrthoDB" id="21643at2759"/>
<feature type="compositionally biased region" description="Polar residues" evidence="1">
    <location>
        <begin position="267"/>
        <end position="280"/>
    </location>
</feature>
<dbReference type="InterPro" id="IPR002048">
    <property type="entry name" value="EF_hand_dom"/>
</dbReference>
<dbReference type="GO" id="GO:0004674">
    <property type="term" value="F:protein serine/threonine kinase activity"/>
    <property type="evidence" value="ECO:0007669"/>
    <property type="project" value="TreeGrafter"/>
</dbReference>
<dbReference type="InterPro" id="IPR011992">
    <property type="entry name" value="EF-hand-dom_pair"/>
</dbReference>
<feature type="region of interest" description="Disordered" evidence="1">
    <location>
        <begin position="924"/>
        <end position="962"/>
    </location>
</feature>
<feature type="compositionally biased region" description="Polar residues" evidence="1">
    <location>
        <begin position="924"/>
        <end position="940"/>
    </location>
</feature>
<dbReference type="SUPFAM" id="SSF54928">
    <property type="entry name" value="RNA-binding domain, RBD"/>
    <property type="match status" value="1"/>
</dbReference>
<evidence type="ECO:0008006" key="7">
    <source>
        <dbReference type="Google" id="ProtNLM"/>
    </source>
</evidence>
<dbReference type="EMBL" id="RWJN01000429">
    <property type="protein sequence ID" value="TCD61804.1"/>
    <property type="molecule type" value="Genomic_DNA"/>
</dbReference>
<gene>
    <name evidence="5" type="ORF">EIP91_007890</name>
</gene>
<dbReference type="InterPro" id="IPR051681">
    <property type="entry name" value="Ser/Thr_Kinases-Pseudokinases"/>
</dbReference>
<dbReference type="PROSITE" id="PS50031">
    <property type="entry name" value="EH"/>
    <property type="match status" value="2"/>
</dbReference>
<feature type="compositionally biased region" description="Basic and acidic residues" evidence="1">
    <location>
        <begin position="167"/>
        <end position="182"/>
    </location>
</feature>
<feature type="domain" description="EH" evidence="3">
    <location>
        <begin position="1175"/>
        <end position="1264"/>
    </location>
</feature>
<proteinExistence type="predicted"/>
<comment type="caution">
    <text evidence="5">The sequence shown here is derived from an EMBL/GenBank/DDBJ whole genome shotgun (WGS) entry which is preliminary data.</text>
</comment>
<feature type="region of interest" description="Disordered" evidence="1">
    <location>
        <begin position="223"/>
        <end position="297"/>
    </location>
</feature>
<dbReference type="Gene3D" id="1.10.510.10">
    <property type="entry name" value="Transferase(Phosphotransferase) domain 1"/>
    <property type="match status" value="1"/>
</dbReference>
<dbReference type="Gene3D" id="3.30.70.330">
    <property type="match status" value="1"/>
</dbReference>
<dbReference type="GO" id="GO:0005524">
    <property type="term" value="F:ATP binding"/>
    <property type="evidence" value="ECO:0007669"/>
    <property type="project" value="InterPro"/>
</dbReference>
<organism evidence="5 6">
    <name type="scientific">Steccherinum ochraceum</name>
    <dbReference type="NCBI Taxonomy" id="92696"/>
    <lineage>
        <taxon>Eukaryota</taxon>
        <taxon>Fungi</taxon>
        <taxon>Dikarya</taxon>
        <taxon>Basidiomycota</taxon>
        <taxon>Agaricomycotina</taxon>
        <taxon>Agaricomycetes</taxon>
        <taxon>Polyporales</taxon>
        <taxon>Steccherinaceae</taxon>
        <taxon>Steccherinum</taxon>
    </lineage>
</organism>
<dbReference type="Proteomes" id="UP000292702">
    <property type="component" value="Unassembled WGS sequence"/>
</dbReference>
<accession>A0A4R0RHJ9</accession>
<evidence type="ECO:0000313" key="6">
    <source>
        <dbReference type="Proteomes" id="UP000292702"/>
    </source>
</evidence>
<dbReference type="SUPFAM" id="SSF47473">
    <property type="entry name" value="EF-hand"/>
    <property type="match status" value="1"/>
</dbReference>
<dbReference type="PROSITE" id="PS50222">
    <property type="entry name" value="EF_HAND_2"/>
    <property type="match status" value="2"/>
</dbReference>
<keyword evidence="6" id="KW-1185">Reference proteome</keyword>
<feature type="domain" description="EF-hand" evidence="4">
    <location>
        <begin position="1208"/>
        <end position="1243"/>
    </location>
</feature>
<dbReference type="InterPro" id="IPR011009">
    <property type="entry name" value="Kinase-like_dom_sf"/>
</dbReference>
<sequence length="1277" mass="141224">MSDETITKRIHVSGLTPAITPADLAGKLGSFGTVKALDGFGALNAVGEPKKFGYVTIETTKLKLAKCMNLLSGVTWKGAKLRLGEAQPDFRERIAKEHQPPPEDAPPRKKRRLAKGVQGIHAADMTLVTAENVQDRGGWRVTPLGRIVRPIRVRPEHPLPEPLVKAQEVEKMKKKEKGEKGKEKGKRRRVREPPTRARRRTIDPTKWGSQHLKGAFLEANVAPVSVPPLEVEDSGLDTEESSESEDDEDGYDAEEEEMKSEKDKTQAQDTFTPVPNQIKLTTPIAPSSPAIPNPSIPKAAATLAAPSSDLREETKHTLGFLQSLFGSKGDDWGGEESAGSDVDMNGVANAKVLDGADGEEIEIVPREIVDVDMAVVQGDAISELEDEDVEDEADEGEDADEEAGEEQDVEASEKKPDTSQAVQKTKLKDLFAPREEEAGFSLLGHLELEDDLDLDEDILGLNLGPSEPVAPTFAVPPSVAVPSSVRRFQAADFSVDTSQTLFFPLSLEDRGAQRNRVKDPFDVAKEKGWDWPSLFFDPKAVARLLLPRNPEMAISSLLAAEPDMLQRIRWSVRSGMEVDVSTLTASTAQAAIDELWTILRDQPSTSGPSDYKSRVLRSLLKAVLRFDMLPSALLLKGVRCNDTESRGSGGFADVFYGEYSYTPVALKRLRAYAAAPASVKLKLRQAFNREAILWMNLSHPNILQFWGVSTDVFRHPAICMVLPWMPNGNIRQYRDQLYGHSGFDEVALAADALRWLHEIAGGIAYLHQEGIVHGDLHGGNILIDTKGNVKLTDFGMALIADATSYNYASVHGGGAMRWQAPELHAPEEFGLTSRRPTYACDVYSFAYVCVELWSGQPPFSEFSDFQVVSRVVRGVRPERSSIVNEALIPSDLWSLITSCWEGEPFKRPSSKDIIPRLSTIQKTLSSTTPTKMAKPSTSSLPWLGSDANATQASSSDITSSTPSFTVSPLALFFETRKRMAAQDLHFTPPSYVENIRPPSRDPLTNSQPLDSPPGHITLEERREWNALFTQLDTENRGYIESDVLAPFMQQSKLSQQTLANIWDRVDAQRNGRITQDLFVLLVRFMHDAMKGTESPKKLFASGQHVHPSVNDDQQQAVYSSPTSGNISDSMLSMFDSSNFVTSLEDIPPNMKTQTNAALHYSQESRSIPWIVTSERKKDYDFFFESLDIGQRGYLEGDTLRPFLTQSGLSASVLADIWDLVDVKDDGRITRDMFAVLMHITKEASKGQSVPIELTEEYIPPSMRGDLQQRHTLPPWPA</sequence>
<dbReference type="SUPFAM" id="SSF56112">
    <property type="entry name" value="Protein kinase-like (PK-like)"/>
    <property type="match status" value="1"/>
</dbReference>
<dbReference type="InterPro" id="IPR012677">
    <property type="entry name" value="Nucleotide-bd_a/b_plait_sf"/>
</dbReference>
<dbReference type="InterPro" id="IPR000261">
    <property type="entry name" value="EH_dom"/>
</dbReference>
<feature type="region of interest" description="Disordered" evidence="1">
    <location>
        <begin position="990"/>
        <end position="1015"/>
    </location>
</feature>
<feature type="domain" description="EH" evidence="3">
    <location>
        <begin position="1020"/>
        <end position="1098"/>
    </location>
</feature>
<evidence type="ECO:0000259" key="4">
    <source>
        <dbReference type="PROSITE" id="PS50222"/>
    </source>
</evidence>
<feature type="region of interest" description="Disordered" evidence="1">
    <location>
        <begin position="158"/>
        <end position="208"/>
    </location>
</feature>
<evidence type="ECO:0000259" key="3">
    <source>
        <dbReference type="PROSITE" id="PS50031"/>
    </source>
</evidence>
<evidence type="ECO:0000256" key="1">
    <source>
        <dbReference type="SAM" id="MobiDB-lite"/>
    </source>
</evidence>
<dbReference type="GO" id="GO:0005509">
    <property type="term" value="F:calcium ion binding"/>
    <property type="evidence" value="ECO:0007669"/>
    <property type="project" value="InterPro"/>
</dbReference>
<dbReference type="InterPro" id="IPR035979">
    <property type="entry name" value="RBD_domain_sf"/>
</dbReference>
<evidence type="ECO:0000259" key="2">
    <source>
        <dbReference type="PROSITE" id="PS50011"/>
    </source>
</evidence>
<evidence type="ECO:0000313" key="5">
    <source>
        <dbReference type="EMBL" id="TCD61804.1"/>
    </source>
</evidence>
<dbReference type="Pfam" id="PF07714">
    <property type="entry name" value="PK_Tyr_Ser-Thr"/>
    <property type="match status" value="1"/>
</dbReference>
<feature type="domain" description="EF-hand" evidence="4">
    <location>
        <begin position="1053"/>
        <end position="1088"/>
    </location>
</feature>
<feature type="domain" description="Protein kinase" evidence="2">
    <location>
        <begin position="640"/>
        <end position="924"/>
    </location>
</feature>
<protein>
    <recommendedName>
        <fullName evidence="7">Protein kinase domain-containing protein</fullName>
    </recommendedName>
</protein>
<reference evidence="5 6" key="1">
    <citation type="submission" date="2018-11" db="EMBL/GenBank/DDBJ databases">
        <title>Genome assembly of Steccherinum ochraceum LE-BIN_3174, the white-rot fungus of the Steccherinaceae family (The Residual Polyporoid clade, Polyporales, Basidiomycota).</title>
        <authorList>
            <person name="Fedorova T.V."/>
            <person name="Glazunova O.A."/>
            <person name="Landesman E.O."/>
            <person name="Moiseenko K.V."/>
            <person name="Psurtseva N.V."/>
            <person name="Savinova O.S."/>
            <person name="Shakhova N.V."/>
            <person name="Tyazhelova T.V."/>
            <person name="Vasina D.V."/>
        </authorList>
    </citation>
    <scope>NUCLEOTIDE SEQUENCE [LARGE SCALE GENOMIC DNA]</scope>
    <source>
        <strain evidence="5 6">LE-BIN_3174</strain>
    </source>
</reference>
<dbReference type="GO" id="GO:0003676">
    <property type="term" value="F:nucleic acid binding"/>
    <property type="evidence" value="ECO:0007669"/>
    <property type="project" value="InterPro"/>
</dbReference>
<feature type="compositionally biased region" description="Basic and acidic residues" evidence="1">
    <location>
        <begin position="191"/>
        <end position="203"/>
    </location>
</feature>
<feature type="compositionally biased region" description="Acidic residues" evidence="1">
    <location>
        <begin position="230"/>
        <end position="258"/>
    </location>
</feature>
<dbReference type="STRING" id="92696.A0A4R0RHJ9"/>
<name>A0A4R0RHJ9_9APHY</name>
<dbReference type="Gene3D" id="1.10.238.10">
    <property type="entry name" value="EF-hand"/>
    <property type="match status" value="2"/>
</dbReference>
<feature type="compositionally biased region" description="Basic and acidic residues" evidence="1">
    <location>
        <begin position="93"/>
        <end position="107"/>
    </location>
</feature>
<dbReference type="InterPro" id="IPR001245">
    <property type="entry name" value="Ser-Thr/Tyr_kinase_cat_dom"/>
</dbReference>
<dbReference type="PROSITE" id="PS50011">
    <property type="entry name" value="PROTEIN_KINASE_DOM"/>
    <property type="match status" value="1"/>
</dbReference>